<name>A0A518AHH2_9BACT</name>
<keyword evidence="5" id="KW-0175">Coiled coil</keyword>
<dbReference type="KEGG" id="amuc:Pan181_03500"/>
<dbReference type="PROSITE" id="PS50109">
    <property type="entry name" value="HIS_KIN"/>
    <property type="match status" value="1"/>
</dbReference>
<dbReference type="InterPro" id="IPR028051">
    <property type="entry name" value="CheX-like_dom"/>
</dbReference>
<dbReference type="InterPro" id="IPR003661">
    <property type="entry name" value="HisK_dim/P_dom"/>
</dbReference>
<evidence type="ECO:0000256" key="2">
    <source>
        <dbReference type="ARBA" id="ARBA00012438"/>
    </source>
</evidence>
<sequence>MSNIAAYTSAFQSITERVLNDMFGLGESVPSPVIEVPSVETSKNFIVSLFYTGSVYGEYLLAMDEEVAARVVGIDQVSDGEDRDIAQETICDALTETLNLIVGEAVVELQDCYAKLTITAPRVYFGKIRYPQFRTGKAVLQTSAGEIECFFCLDQMRLSLAASYDEAMDSLMVINKELKEANRHLAEQQAQLVHAEKMATVGMLASGVAHEINNPLFFLDMNLETLNENVSTIEGLIQRYERIEARVAAVEQQLEDEGFERVLTETKEVVTEAREGVERIKNIVRSLKEFSDVDRSGFADSDINMIAKNVCNLISHLLPKGCQVEQEFEEVPRLNCNAGEMSQALANILTNAAQAVGEDGHIVVGSHVEEDCVVLSFTDNGVGIDADNLDRLFDPFFTTKEEGQGSGLGLSISYGIIKKHKGVISVESTLGEGTTFKVRLPFTTPEASYC</sequence>
<dbReference type="PRINTS" id="PR00344">
    <property type="entry name" value="BCTRLSENSOR"/>
</dbReference>
<dbReference type="Proteomes" id="UP000315750">
    <property type="component" value="Chromosome"/>
</dbReference>
<evidence type="ECO:0000313" key="7">
    <source>
        <dbReference type="EMBL" id="QDU54170.1"/>
    </source>
</evidence>
<dbReference type="PANTHER" id="PTHR43065:SF50">
    <property type="entry name" value="HISTIDINE KINASE"/>
    <property type="match status" value="1"/>
</dbReference>
<evidence type="ECO:0000256" key="3">
    <source>
        <dbReference type="ARBA" id="ARBA00022500"/>
    </source>
</evidence>
<accession>A0A518AHH2</accession>
<proteinExistence type="predicted"/>
<evidence type="ECO:0000313" key="8">
    <source>
        <dbReference type="Proteomes" id="UP000315750"/>
    </source>
</evidence>
<keyword evidence="7" id="KW-0808">Transferase</keyword>
<gene>
    <name evidence="7" type="primary">zraS_1</name>
    <name evidence="7" type="ORF">Pan181_03500</name>
</gene>
<dbReference type="RefSeq" id="WP_145245186.1">
    <property type="nucleotide sequence ID" value="NZ_CP036278.1"/>
</dbReference>
<feature type="coiled-coil region" evidence="5">
    <location>
        <begin position="223"/>
        <end position="253"/>
    </location>
</feature>
<organism evidence="7 8">
    <name type="scientific">Aeoliella mucimassa</name>
    <dbReference type="NCBI Taxonomy" id="2527972"/>
    <lineage>
        <taxon>Bacteria</taxon>
        <taxon>Pseudomonadati</taxon>
        <taxon>Planctomycetota</taxon>
        <taxon>Planctomycetia</taxon>
        <taxon>Pirellulales</taxon>
        <taxon>Lacipirellulaceae</taxon>
        <taxon>Aeoliella</taxon>
    </lineage>
</organism>
<dbReference type="EC" id="2.7.13.3" evidence="2"/>
<dbReference type="GO" id="GO:0000155">
    <property type="term" value="F:phosphorelay sensor kinase activity"/>
    <property type="evidence" value="ECO:0007669"/>
    <property type="project" value="InterPro"/>
</dbReference>
<keyword evidence="8" id="KW-1185">Reference proteome</keyword>
<dbReference type="SUPFAM" id="SSF47384">
    <property type="entry name" value="Homodimeric domain of signal transducing histidine kinase"/>
    <property type="match status" value="1"/>
</dbReference>
<evidence type="ECO:0000256" key="5">
    <source>
        <dbReference type="SAM" id="Coils"/>
    </source>
</evidence>
<dbReference type="PANTHER" id="PTHR43065">
    <property type="entry name" value="SENSOR HISTIDINE KINASE"/>
    <property type="match status" value="1"/>
</dbReference>
<dbReference type="Pfam" id="PF02518">
    <property type="entry name" value="HATPase_c"/>
    <property type="match status" value="1"/>
</dbReference>
<evidence type="ECO:0000259" key="6">
    <source>
        <dbReference type="PROSITE" id="PS50109"/>
    </source>
</evidence>
<dbReference type="AlphaFoldDB" id="A0A518AHH2"/>
<dbReference type="SUPFAM" id="SSF103039">
    <property type="entry name" value="CheC-like"/>
    <property type="match status" value="1"/>
</dbReference>
<dbReference type="SUPFAM" id="SSF55874">
    <property type="entry name" value="ATPase domain of HSP90 chaperone/DNA topoisomerase II/histidine kinase"/>
    <property type="match status" value="1"/>
</dbReference>
<feature type="coiled-coil region" evidence="5">
    <location>
        <begin position="164"/>
        <end position="198"/>
    </location>
</feature>
<dbReference type="Gene3D" id="1.10.287.130">
    <property type="match status" value="1"/>
</dbReference>
<dbReference type="Pfam" id="PF13690">
    <property type="entry name" value="CheX"/>
    <property type="match status" value="1"/>
</dbReference>
<dbReference type="SMART" id="SM00387">
    <property type="entry name" value="HATPase_c"/>
    <property type="match status" value="1"/>
</dbReference>
<dbReference type="Gene3D" id="3.30.565.10">
    <property type="entry name" value="Histidine kinase-like ATPase, C-terminal domain"/>
    <property type="match status" value="1"/>
</dbReference>
<keyword evidence="3" id="KW-0145">Chemotaxis</keyword>
<dbReference type="GO" id="GO:0006935">
    <property type="term" value="P:chemotaxis"/>
    <property type="evidence" value="ECO:0007669"/>
    <property type="project" value="UniProtKB-KW"/>
</dbReference>
<dbReference type="InterPro" id="IPR036097">
    <property type="entry name" value="HisK_dim/P_sf"/>
</dbReference>
<dbReference type="CDD" id="cd00082">
    <property type="entry name" value="HisKA"/>
    <property type="match status" value="1"/>
</dbReference>
<dbReference type="EMBL" id="CP036278">
    <property type="protein sequence ID" value="QDU54170.1"/>
    <property type="molecule type" value="Genomic_DNA"/>
</dbReference>
<feature type="domain" description="Histidine kinase" evidence="6">
    <location>
        <begin position="207"/>
        <end position="444"/>
    </location>
</feature>
<dbReference type="InterPro" id="IPR028976">
    <property type="entry name" value="CheC-like_sf"/>
</dbReference>
<evidence type="ECO:0000256" key="1">
    <source>
        <dbReference type="ARBA" id="ARBA00000085"/>
    </source>
</evidence>
<comment type="catalytic activity">
    <reaction evidence="1">
        <text>ATP + protein L-histidine = ADP + protein N-phospho-L-histidine.</text>
        <dbReference type="EC" id="2.7.13.3"/>
    </reaction>
</comment>
<dbReference type="InterPro" id="IPR004358">
    <property type="entry name" value="Sig_transdc_His_kin-like_C"/>
</dbReference>
<protein>
    <recommendedName>
        <fullName evidence="2">histidine kinase</fullName>
        <ecNumber evidence="2">2.7.13.3</ecNumber>
    </recommendedName>
</protein>
<dbReference type="OrthoDB" id="260274at2"/>
<dbReference type="InterPro" id="IPR005467">
    <property type="entry name" value="His_kinase_dom"/>
</dbReference>
<reference evidence="7 8" key="1">
    <citation type="submission" date="2019-02" db="EMBL/GenBank/DDBJ databases">
        <title>Deep-cultivation of Planctomycetes and their phenomic and genomic characterization uncovers novel biology.</title>
        <authorList>
            <person name="Wiegand S."/>
            <person name="Jogler M."/>
            <person name="Boedeker C."/>
            <person name="Pinto D."/>
            <person name="Vollmers J."/>
            <person name="Rivas-Marin E."/>
            <person name="Kohn T."/>
            <person name="Peeters S.H."/>
            <person name="Heuer A."/>
            <person name="Rast P."/>
            <person name="Oberbeckmann S."/>
            <person name="Bunk B."/>
            <person name="Jeske O."/>
            <person name="Meyerdierks A."/>
            <person name="Storesund J.E."/>
            <person name="Kallscheuer N."/>
            <person name="Luecker S."/>
            <person name="Lage O.M."/>
            <person name="Pohl T."/>
            <person name="Merkel B.J."/>
            <person name="Hornburger P."/>
            <person name="Mueller R.-W."/>
            <person name="Bruemmer F."/>
            <person name="Labrenz M."/>
            <person name="Spormann A.M."/>
            <person name="Op den Camp H."/>
            <person name="Overmann J."/>
            <person name="Amann R."/>
            <person name="Jetten M.S.M."/>
            <person name="Mascher T."/>
            <person name="Medema M.H."/>
            <person name="Devos D.P."/>
            <person name="Kaster A.-K."/>
            <person name="Ovreas L."/>
            <person name="Rohde M."/>
            <person name="Galperin M.Y."/>
            <person name="Jogler C."/>
        </authorList>
    </citation>
    <scope>NUCLEOTIDE SEQUENCE [LARGE SCALE GENOMIC DNA]</scope>
    <source>
        <strain evidence="7 8">Pan181</strain>
    </source>
</reference>
<keyword evidence="4" id="KW-0597">Phosphoprotein</keyword>
<dbReference type="Gene3D" id="3.40.1550.10">
    <property type="entry name" value="CheC-like"/>
    <property type="match status" value="1"/>
</dbReference>
<dbReference type="InterPro" id="IPR003594">
    <property type="entry name" value="HATPase_dom"/>
</dbReference>
<evidence type="ECO:0000256" key="4">
    <source>
        <dbReference type="ARBA" id="ARBA00022553"/>
    </source>
</evidence>
<dbReference type="InterPro" id="IPR036890">
    <property type="entry name" value="HATPase_C_sf"/>
</dbReference>